<keyword evidence="2" id="KW-1185">Reference proteome</keyword>
<organism evidence="1 2">
    <name type="scientific">Passalora fulva</name>
    <name type="common">Tomato leaf mold</name>
    <name type="synonym">Cladosporium fulvum</name>
    <dbReference type="NCBI Taxonomy" id="5499"/>
    <lineage>
        <taxon>Eukaryota</taxon>
        <taxon>Fungi</taxon>
        <taxon>Dikarya</taxon>
        <taxon>Ascomycota</taxon>
        <taxon>Pezizomycotina</taxon>
        <taxon>Dothideomycetes</taxon>
        <taxon>Dothideomycetidae</taxon>
        <taxon>Mycosphaerellales</taxon>
        <taxon>Mycosphaerellaceae</taxon>
        <taxon>Fulvia</taxon>
    </lineage>
</organism>
<dbReference type="KEGG" id="ffu:CLAFUR5_08534"/>
<dbReference type="Proteomes" id="UP000756132">
    <property type="component" value="Chromosome 3"/>
</dbReference>
<gene>
    <name evidence="1" type="ORF">CLAFUR5_08534</name>
</gene>
<dbReference type="OrthoDB" id="3640584at2759"/>
<dbReference type="RefSeq" id="XP_047759788.1">
    <property type="nucleotide sequence ID" value="XM_047907682.1"/>
</dbReference>
<reference evidence="1" key="2">
    <citation type="journal article" date="2022" name="Microb. Genom.">
        <title>A chromosome-scale genome assembly of the tomato pathogen Cladosporium fulvum reveals a compartmentalized genome architecture and the presence of a dispensable chromosome.</title>
        <authorList>
            <person name="Zaccaron A.Z."/>
            <person name="Chen L.H."/>
            <person name="Samaras A."/>
            <person name="Stergiopoulos I."/>
        </authorList>
    </citation>
    <scope>NUCLEOTIDE SEQUENCE</scope>
    <source>
        <strain evidence="1">Race5_Kim</strain>
    </source>
</reference>
<protein>
    <submittedName>
        <fullName evidence="1">Uncharacterized protein</fullName>
    </submittedName>
</protein>
<dbReference type="EMBL" id="CP090165">
    <property type="protein sequence ID" value="UJO15422.1"/>
    <property type="molecule type" value="Genomic_DNA"/>
</dbReference>
<name>A0A9Q8P718_PASFU</name>
<dbReference type="GeneID" id="71988412"/>
<evidence type="ECO:0000313" key="1">
    <source>
        <dbReference type="EMBL" id="UJO15422.1"/>
    </source>
</evidence>
<proteinExistence type="predicted"/>
<reference evidence="1" key="1">
    <citation type="submission" date="2021-12" db="EMBL/GenBank/DDBJ databases">
        <authorList>
            <person name="Zaccaron A."/>
            <person name="Stergiopoulos I."/>
        </authorList>
    </citation>
    <scope>NUCLEOTIDE SEQUENCE</scope>
    <source>
        <strain evidence="1">Race5_Kim</strain>
    </source>
</reference>
<accession>A0A9Q8P718</accession>
<sequence length="378" mass="41926">MKYHYCKKNELIKFARDRNLTVPNTAQIPIKGPYHRDYIQALRQADRDVTFRFLSLPAEMRTWIYKDLLILQDAFTCHPQILRVCKQINQEASNILYGDNLFEAKMHPDGVYAHGVKCGEYRPTYTAARLPVDYTLLRWPDFLSRVQFLHVSIPVHPWSAHTNTFWLTAGSRLPALGNVLHSLATFLKSGNRLRYCAIEIPAARFAPELDSDAVDTACYPLRLLGPRITIKLFDSAMDRDVHILTSPSSGIDGTESLGYKTSIACNAVVTASELALRAVSVSGGRQAGLEDTVFYIAGWSALRGLKEVLRRGPQTSRACTGAVSAAVQKARWEMEAVGAAGVGTELNQRVQELLRMEVDLRVAGEEEGQGGEGEGSDA</sequence>
<evidence type="ECO:0000313" key="2">
    <source>
        <dbReference type="Proteomes" id="UP000756132"/>
    </source>
</evidence>
<dbReference type="AlphaFoldDB" id="A0A9Q8P718"/>